<keyword evidence="1" id="KW-0812">Transmembrane</keyword>
<dbReference type="Proteomes" id="UP000611723">
    <property type="component" value="Unassembled WGS sequence"/>
</dbReference>
<feature type="signal peptide" evidence="2">
    <location>
        <begin position="1"/>
        <end position="24"/>
    </location>
</feature>
<protein>
    <recommendedName>
        <fullName evidence="5">SH3b domain-containing protein</fullName>
    </recommendedName>
</protein>
<evidence type="ECO:0000313" key="4">
    <source>
        <dbReference type="Proteomes" id="UP000611723"/>
    </source>
</evidence>
<evidence type="ECO:0000256" key="1">
    <source>
        <dbReference type="SAM" id="Phobius"/>
    </source>
</evidence>
<keyword evidence="2" id="KW-0732">Signal</keyword>
<dbReference type="AlphaFoldDB" id="A0A934WYV1"/>
<sequence length="240" mass="27718">MQKVILKFLVSIFVSLSFFLNVNANTVENELVKADSLYSIKLYTESIKIYESILEEGKASPAMLLKMARIEEGLTNYGLTIYYLEKYFELTEDKKVLNHIQQIAEKEKLSGYSYDFPFYLEYFYDKYQPLLILALSLLLIIVLGFMIKNYQSRQLKKQYFSFVVIIVLLAGVANNVSSPEYAIILNTPTFLLEGPSAASNAVDKVNGHHRIIVKDHVDVWTETEWNENKAYIKTDHLKKL</sequence>
<gene>
    <name evidence="3" type="ORF">JKA74_10080</name>
</gene>
<organism evidence="3 4">
    <name type="scientific">Marivirga aurantiaca</name>
    <dbReference type="NCBI Taxonomy" id="2802615"/>
    <lineage>
        <taxon>Bacteria</taxon>
        <taxon>Pseudomonadati</taxon>
        <taxon>Bacteroidota</taxon>
        <taxon>Cytophagia</taxon>
        <taxon>Cytophagales</taxon>
        <taxon>Marivirgaceae</taxon>
        <taxon>Marivirga</taxon>
    </lineage>
</organism>
<feature type="transmembrane region" description="Helical" evidence="1">
    <location>
        <begin position="127"/>
        <end position="147"/>
    </location>
</feature>
<reference evidence="3" key="1">
    <citation type="submission" date="2021-01" db="EMBL/GenBank/DDBJ databases">
        <title>Marivirga aurantiaca sp. nov., isolated from intertidal surface sediments.</title>
        <authorList>
            <person name="Zhang M."/>
        </authorList>
    </citation>
    <scope>NUCLEOTIDE SEQUENCE</scope>
    <source>
        <strain evidence="3">S37H4</strain>
    </source>
</reference>
<feature type="chain" id="PRO_5037764266" description="SH3b domain-containing protein" evidence="2">
    <location>
        <begin position="25"/>
        <end position="240"/>
    </location>
</feature>
<keyword evidence="4" id="KW-1185">Reference proteome</keyword>
<proteinExistence type="predicted"/>
<keyword evidence="1" id="KW-0472">Membrane</keyword>
<dbReference type="EMBL" id="JAEQBW010000003">
    <property type="protein sequence ID" value="MBK6265387.1"/>
    <property type="molecule type" value="Genomic_DNA"/>
</dbReference>
<feature type="transmembrane region" description="Helical" evidence="1">
    <location>
        <begin position="159"/>
        <end position="177"/>
    </location>
</feature>
<evidence type="ECO:0008006" key="5">
    <source>
        <dbReference type="Google" id="ProtNLM"/>
    </source>
</evidence>
<name>A0A934WYV1_9BACT</name>
<dbReference type="RefSeq" id="WP_201431051.1">
    <property type="nucleotide sequence ID" value="NZ_JAEQBW010000003.1"/>
</dbReference>
<evidence type="ECO:0000256" key="2">
    <source>
        <dbReference type="SAM" id="SignalP"/>
    </source>
</evidence>
<evidence type="ECO:0000313" key="3">
    <source>
        <dbReference type="EMBL" id="MBK6265387.1"/>
    </source>
</evidence>
<keyword evidence="1" id="KW-1133">Transmembrane helix</keyword>
<accession>A0A934WYV1</accession>
<comment type="caution">
    <text evidence="3">The sequence shown here is derived from an EMBL/GenBank/DDBJ whole genome shotgun (WGS) entry which is preliminary data.</text>
</comment>